<name>A0A9X4NQD3_9BURK</name>
<keyword evidence="1" id="KW-1133">Transmembrane helix</keyword>
<dbReference type="OrthoDB" id="7872966at2"/>
<dbReference type="Gene3D" id="1.20.950.20">
    <property type="entry name" value="Transmembrane di-heme cytochromes, Chain C"/>
    <property type="match status" value="1"/>
</dbReference>
<evidence type="ECO:0000313" key="3">
    <source>
        <dbReference type="Proteomes" id="UP001152876"/>
    </source>
</evidence>
<feature type="transmembrane region" description="Helical" evidence="1">
    <location>
        <begin position="147"/>
        <end position="165"/>
    </location>
</feature>
<sequence>MDFLDWVRGPLLALSLFVFVTGVAWRLLALWRLPHLSAPGAPERQPFGTGAAMRAAFTRMVPRGGFHPSATLVTVNPYVFHIGLAVVVFGYAPHIAFVHRLTGLSWPAFPDAVMYAAAAATIMSLLMALMFRLTDPVLKRISTADDWITWVITFLPLVTGMAVIGDPSSTILARDHVIYRDPLAVHLLTLELLLIWFPFGKLMHAFLVLPARMQLATFFGRRGVRS</sequence>
<dbReference type="EMBL" id="AOGK01000006">
    <property type="protein sequence ID" value="MDG5975427.1"/>
    <property type="molecule type" value="Genomic_DNA"/>
</dbReference>
<reference evidence="2" key="1">
    <citation type="submission" date="2013-01" db="EMBL/GenBank/DDBJ databases">
        <title>Genome draft of Hydrogenophaga taeniospiralis 2K1.</title>
        <authorList>
            <person name="Gomila M."/>
            <person name="Lalucat J."/>
        </authorList>
    </citation>
    <scope>NUCLEOTIDE SEQUENCE</scope>
    <source>
        <strain evidence="2">CCUG 15921</strain>
    </source>
</reference>
<gene>
    <name evidence="2" type="ORF">H010_09216</name>
</gene>
<feature type="transmembrane region" description="Helical" evidence="1">
    <location>
        <begin position="69"/>
        <end position="92"/>
    </location>
</feature>
<comment type="caution">
    <text evidence="2">The sequence shown here is derived from an EMBL/GenBank/DDBJ whole genome shotgun (WGS) entry which is preliminary data.</text>
</comment>
<proteinExistence type="predicted"/>
<feature type="transmembrane region" description="Helical" evidence="1">
    <location>
        <begin position="6"/>
        <end position="28"/>
    </location>
</feature>
<organism evidence="2 3">
    <name type="scientific">Hydrogenophaga taeniospiralis CCUG 15921</name>
    <dbReference type="NCBI Taxonomy" id="1281780"/>
    <lineage>
        <taxon>Bacteria</taxon>
        <taxon>Pseudomonadati</taxon>
        <taxon>Pseudomonadota</taxon>
        <taxon>Betaproteobacteria</taxon>
        <taxon>Burkholderiales</taxon>
        <taxon>Comamonadaceae</taxon>
        <taxon>Hydrogenophaga</taxon>
    </lineage>
</organism>
<dbReference type="SUPFAM" id="SSF103501">
    <property type="entry name" value="Respiratory nitrate reductase 1 gamma chain"/>
    <property type="match status" value="1"/>
</dbReference>
<accession>A0A9X4NQD3</accession>
<keyword evidence="1" id="KW-0472">Membrane</keyword>
<dbReference type="AlphaFoldDB" id="A0A9X4NQD3"/>
<feature type="transmembrane region" description="Helical" evidence="1">
    <location>
        <begin position="112"/>
        <end position="135"/>
    </location>
</feature>
<dbReference type="RefSeq" id="WP_068167769.1">
    <property type="nucleotide sequence ID" value="NZ_AOGK01000006.1"/>
</dbReference>
<dbReference type="Proteomes" id="UP001152876">
    <property type="component" value="Unassembled WGS sequence"/>
</dbReference>
<dbReference type="InterPro" id="IPR036197">
    <property type="entry name" value="NarG-like_sf"/>
</dbReference>
<feature type="transmembrane region" description="Helical" evidence="1">
    <location>
        <begin position="185"/>
        <end position="209"/>
    </location>
</feature>
<evidence type="ECO:0008006" key="4">
    <source>
        <dbReference type="Google" id="ProtNLM"/>
    </source>
</evidence>
<protein>
    <recommendedName>
        <fullName evidence="4">Nitrate reductase</fullName>
    </recommendedName>
</protein>
<evidence type="ECO:0000256" key="1">
    <source>
        <dbReference type="SAM" id="Phobius"/>
    </source>
</evidence>
<keyword evidence="3" id="KW-1185">Reference proteome</keyword>
<keyword evidence="1" id="KW-0812">Transmembrane</keyword>
<evidence type="ECO:0000313" key="2">
    <source>
        <dbReference type="EMBL" id="MDG5975427.1"/>
    </source>
</evidence>